<evidence type="ECO:0000259" key="2">
    <source>
        <dbReference type="Pfam" id="PF14534"/>
    </source>
</evidence>
<feature type="signal peptide" evidence="1">
    <location>
        <begin position="1"/>
        <end position="19"/>
    </location>
</feature>
<dbReference type="SUPFAM" id="SSF54427">
    <property type="entry name" value="NTF2-like"/>
    <property type="match status" value="1"/>
</dbReference>
<dbReference type="AlphaFoldDB" id="A0A316AI66"/>
<comment type="caution">
    <text evidence="3">The sequence shown here is derived from an EMBL/GenBank/DDBJ whole genome shotgun (WGS) entry which is preliminary data.</text>
</comment>
<evidence type="ECO:0000313" key="3">
    <source>
        <dbReference type="EMBL" id="PWJ56654.1"/>
    </source>
</evidence>
<gene>
    <name evidence="3" type="ORF">CLV98_111148</name>
</gene>
<keyword evidence="4" id="KW-1185">Reference proteome</keyword>
<keyword evidence="1" id="KW-0732">Signal</keyword>
<protein>
    <submittedName>
        <fullName evidence="3">Uncharacterized protein DUF4440</fullName>
    </submittedName>
</protein>
<sequence length="142" mass="15606">MKRFLVLFLLMGVMAQAKASFPAAVDATACTQEFFQAMLEENNDQLSNLMTSDFSIISMNGQHVDRETLLQAIAQGYVTIDSGMLSALQTKNLNNVGVVTGSWRVKASIENNNYMGELSFMTVCVQEAGKWKVSAVQLTPSR</sequence>
<evidence type="ECO:0000256" key="1">
    <source>
        <dbReference type="SAM" id="SignalP"/>
    </source>
</evidence>
<name>A0A316AI66_9BACT</name>
<dbReference type="InterPro" id="IPR032710">
    <property type="entry name" value="NTF2-like_dom_sf"/>
</dbReference>
<reference evidence="3 4" key="1">
    <citation type="submission" date="2018-03" db="EMBL/GenBank/DDBJ databases">
        <title>Genomic Encyclopedia of Archaeal and Bacterial Type Strains, Phase II (KMG-II): from individual species to whole genera.</title>
        <authorList>
            <person name="Goeker M."/>
        </authorList>
    </citation>
    <scope>NUCLEOTIDE SEQUENCE [LARGE SCALE GENOMIC DNA]</scope>
    <source>
        <strain evidence="3 4">DSM 100346</strain>
    </source>
</reference>
<feature type="chain" id="PRO_5016370744" evidence="1">
    <location>
        <begin position="20"/>
        <end position="142"/>
    </location>
</feature>
<organism evidence="3 4">
    <name type="scientific">Dyadobacter jejuensis</name>
    <dbReference type="NCBI Taxonomy" id="1082580"/>
    <lineage>
        <taxon>Bacteria</taxon>
        <taxon>Pseudomonadati</taxon>
        <taxon>Bacteroidota</taxon>
        <taxon>Cytophagia</taxon>
        <taxon>Cytophagales</taxon>
        <taxon>Spirosomataceae</taxon>
        <taxon>Dyadobacter</taxon>
    </lineage>
</organism>
<dbReference type="Gene3D" id="3.10.450.50">
    <property type="match status" value="1"/>
</dbReference>
<feature type="domain" description="DUF4440" evidence="2">
    <location>
        <begin position="29"/>
        <end position="133"/>
    </location>
</feature>
<dbReference type="Pfam" id="PF14534">
    <property type="entry name" value="DUF4440"/>
    <property type="match status" value="1"/>
</dbReference>
<evidence type="ECO:0000313" key="4">
    <source>
        <dbReference type="Proteomes" id="UP000245880"/>
    </source>
</evidence>
<accession>A0A316AI66</accession>
<dbReference type="InterPro" id="IPR027843">
    <property type="entry name" value="DUF4440"/>
</dbReference>
<dbReference type="RefSeq" id="WP_109676617.1">
    <property type="nucleotide sequence ID" value="NZ_QGDT01000011.1"/>
</dbReference>
<dbReference type="Proteomes" id="UP000245880">
    <property type="component" value="Unassembled WGS sequence"/>
</dbReference>
<proteinExistence type="predicted"/>
<dbReference type="EMBL" id="QGDT01000011">
    <property type="protein sequence ID" value="PWJ56654.1"/>
    <property type="molecule type" value="Genomic_DNA"/>
</dbReference>
<dbReference type="OrthoDB" id="956964at2"/>